<proteinExistence type="predicted"/>
<sequence length="87" mass="9908">MARRPFLHKPKREFFRKDKTTGQIIVDILNIKRCTNVKPGPLKEPRCTKMQSKRRLAATEKARIVAGLADGLSVENRPKSLVGTQEH</sequence>
<evidence type="ECO:0000313" key="1">
    <source>
        <dbReference type="EMBL" id="CAI9721837.1"/>
    </source>
</evidence>
<organism evidence="1 2">
    <name type="scientific">Octopus vulgaris</name>
    <name type="common">Common octopus</name>
    <dbReference type="NCBI Taxonomy" id="6645"/>
    <lineage>
        <taxon>Eukaryota</taxon>
        <taxon>Metazoa</taxon>
        <taxon>Spiralia</taxon>
        <taxon>Lophotrochozoa</taxon>
        <taxon>Mollusca</taxon>
        <taxon>Cephalopoda</taxon>
        <taxon>Coleoidea</taxon>
        <taxon>Octopodiformes</taxon>
        <taxon>Octopoda</taxon>
        <taxon>Incirrata</taxon>
        <taxon>Octopodidae</taxon>
        <taxon>Octopus</taxon>
    </lineage>
</organism>
<reference evidence="1" key="1">
    <citation type="submission" date="2023-08" db="EMBL/GenBank/DDBJ databases">
        <authorList>
            <person name="Alioto T."/>
            <person name="Alioto T."/>
            <person name="Gomez Garrido J."/>
        </authorList>
    </citation>
    <scope>NUCLEOTIDE SEQUENCE</scope>
</reference>
<dbReference type="AlphaFoldDB" id="A0AA36F295"/>
<dbReference type="EMBL" id="OX597817">
    <property type="protein sequence ID" value="CAI9721837.1"/>
    <property type="molecule type" value="Genomic_DNA"/>
</dbReference>
<name>A0AA36F295_OCTVU</name>
<keyword evidence="2" id="KW-1185">Reference proteome</keyword>
<evidence type="ECO:0000313" key="2">
    <source>
        <dbReference type="Proteomes" id="UP001162480"/>
    </source>
</evidence>
<dbReference type="Proteomes" id="UP001162480">
    <property type="component" value="Chromosome 4"/>
</dbReference>
<gene>
    <name evidence="1" type="ORF">OCTVUL_1B012927</name>
</gene>
<protein>
    <submittedName>
        <fullName evidence="1">Uncharacterized protein</fullName>
    </submittedName>
</protein>
<accession>A0AA36F295</accession>